<evidence type="ECO:0000256" key="8">
    <source>
        <dbReference type="RuleBase" id="RU003567"/>
    </source>
</evidence>
<gene>
    <name evidence="6" type="primary">clpP</name>
    <name evidence="9" type="ORF">JYU14_04670</name>
</gene>
<evidence type="ECO:0000313" key="10">
    <source>
        <dbReference type="Proteomes" id="UP000722121"/>
    </source>
</evidence>
<dbReference type="Proteomes" id="UP000722121">
    <property type="component" value="Unassembled WGS sequence"/>
</dbReference>
<feature type="active site" description="Nucleophile" evidence="6">
    <location>
        <position position="96"/>
    </location>
</feature>
<keyword evidence="2 6" id="KW-0645">Protease</keyword>
<organism evidence="9 10">
    <name type="scientific">Simkania negevensis</name>
    <dbReference type="NCBI Taxonomy" id="83561"/>
    <lineage>
        <taxon>Bacteria</taxon>
        <taxon>Pseudomonadati</taxon>
        <taxon>Chlamydiota</taxon>
        <taxon>Chlamydiia</taxon>
        <taxon>Parachlamydiales</taxon>
        <taxon>Simkaniaceae</taxon>
        <taxon>Simkania</taxon>
    </lineage>
</organism>
<dbReference type="GO" id="GO:0006508">
    <property type="term" value="P:proteolysis"/>
    <property type="evidence" value="ECO:0007669"/>
    <property type="project" value="UniProtKB-KW"/>
</dbReference>
<dbReference type="HAMAP" id="MF_00444">
    <property type="entry name" value="ClpP"/>
    <property type="match status" value="1"/>
</dbReference>
<dbReference type="CDD" id="cd07017">
    <property type="entry name" value="S14_ClpP_2"/>
    <property type="match status" value="1"/>
</dbReference>
<comment type="caution">
    <text evidence="9">The sequence shown here is derived from an EMBL/GenBank/DDBJ whole genome shotgun (WGS) entry which is preliminary data.</text>
</comment>
<comment type="catalytic activity">
    <reaction evidence="5 6 7">
        <text>Hydrolysis of proteins to small peptides in the presence of ATP and magnesium. alpha-casein is the usual test substrate. In the absence of ATP, only oligopeptides shorter than five residues are hydrolyzed (such as succinyl-Leu-Tyr-|-NHMec, and Leu-Tyr-Leu-|-Tyr-Trp, in which cleavage of the -Tyr-|-Leu- and -Tyr-|-Trp bonds also occurs).</text>
        <dbReference type="EC" id="3.4.21.92"/>
    </reaction>
</comment>
<evidence type="ECO:0000256" key="1">
    <source>
        <dbReference type="ARBA" id="ARBA00007039"/>
    </source>
</evidence>
<protein>
    <recommendedName>
        <fullName evidence="6 8">ATP-dependent Clp protease proteolytic subunit</fullName>
        <ecNumber evidence="6">3.4.21.92</ecNumber>
    </recommendedName>
    <alternativeName>
        <fullName evidence="6">Endopeptidase Clp</fullName>
    </alternativeName>
</protein>
<reference evidence="9 10" key="1">
    <citation type="submission" date="2021-02" db="EMBL/GenBank/DDBJ databases">
        <title>Activity-based single-cell genomes from oceanic crustal fluid captures similar information to metagenomic and metatranscriptomic surveys with orders of magnitude less sampling.</title>
        <authorList>
            <person name="D'Angelo T.S."/>
            <person name="Orcutt B.N."/>
        </authorList>
    </citation>
    <scope>NUCLEOTIDE SEQUENCE [LARGE SCALE GENOMIC DNA]</scope>
    <source>
        <strain evidence="9">AH-315-G07</strain>
    </source>
</reference>
<dbReference type="SUPFAM" id="SSF52096">
    <property type="entry name" value="ClpP/crotonase"/>
    <property type="match status" value="1"/>
</dbReference>
<evidence type="ECO:0000256" key="3">
    <source>
        <dbReference type="ARBA" id="ARBA00022801"/>
    </source>
</evidence>
<proteinExistence type="inferred from homology"/>
<keyword evidence="3 6" id="KW-0378">Hydrolase</keyword>
<comment type="similarity">
    <text evidence="1 6 8">Belongs to the peptidase S14 family.</text>
</comment>
<dbReference type="PRINTS" id="PR00127">
    <property type="entry name" value="CLPPROTEASEP"/>
</dbReference>
<evidence type="ECO:0000256" key="2">
    <source>
        <dbReference type="ARBA" id="ARBA00022670"/>
    </source>
</evidence>
<dbReference type="Pfam" id="PF00574">
    <property type="entry name" value="CLP_protease"/>
    <property type="match status" value="1"/>
</dbReference>
<evidence type="ECO:0000256" key="7">
    <source>
        <dbReference type="PROSITE-ProRule" id="PRU10086"/>
    </source>
</evidence>
<evidence type="ECO:0000256" key="6">
    <source>
        <dbReference type="HAMAP-Rule" id="MF_00444"/>
    </source>
</evidence>
<keyword evidence="10" id="KW-1185">Reference proteome</keyword>
<dbReference type="InterPro" id="IPR001907">
    <property type="entry name" value="ClpP"/>
</dbReference>
<dbReference type="GO" id="GO:0008233">
    <property type="term" value="F:peptidase activity"/>
    <property type="evidence" value="ECO:0007669"/>
    <property type="project" value="UniProtKB-KW"/>
</dbReference>
<dbReference type="PANTHER" id="PTHR10381">
    <property type="entry name" value="ATP-DEPENDENT CLP PROTEASE PROTEOLYTIC SUBUNIT"/>
    <property type="match status" value="1"/>
</dbReference>
<dbReference type="Gene3D" id="3.90.226.10">
    <property type="entry name" value="2-enoyl-CoA Hydratase, Chain A, domain 1"/>
    <property type="match status" value="1"/>
</dbReference>
<feature type="active site" evidence="6 7">
    <location>
        <position position="121"/>
    </location>
</feature>
<dbReference type="InterPro" id="IPR023562">
    <property type="entry name" value="ClpP/TepA"/>
</dbReference>
<comment type="subcellular location">
    <subcellularLocation>
        <location evidence="6">Cytoplasm</location>
    </subcellularLocation>
</comment>
<dbReference type="PROSITE" id="PS00382">
    <property type="entry name" value="CLP_PROTEASE_HIS"/>
    <property type="match status" value="1"/>
</dbReference>
<accession>A0ABS3AUU3</accession>
<evidence type="ECO:0000313" key="9">
    <source>
        <dbReference type="EMBL" id="MBN4067358.1"/>
    </source>
</evidence>
<dbReference type="PANTHER" id="PTHR10381:SF11">
    <property type="entry name" value="ATP-DEPENDENT CLP PROTEASE PROTEOLYTIC SUBUNIT, MITOCHONDRIAL"/>
    <property type="match status" value="1"/>
</dbReference>
<keyword evidence="6" id="KW-0963">Cytoplasm</keyword>
<comment type="function">
    <text evidence="6">Cleaves peptides in various proteins in a process that requires ATP hydrolysis. Has a chymotrypsin-like activity. Plays a major role in the degradation of misfolded proteins.</text>
</comment>
<comment type="subunit">
    <text evidence="6">Fourteen ClpP subunits assemble into 2 heptameric rings which stack back to back to give a disk-like structure with a central cavity, resembling the structure of eukaryotic proteasomes.</text>
</comment>
<dbReference type="InterPro" id="IPR033135">
    <property type="entry name" value="ClpP_His_AS"/>
</dbReference>
<keyword evidence="4 6" id="KW-0720">Serine protease</keyword>
<dbReference type="EC" id="3.4.21.92" evidence="6"/>
<sequence length="199" mass="21953">MESKKMAAAEIQTVEDKIDISILDKRRIFICGAIDDETAREVIRRLWYLDAKASGKPITIVINSPGGSVTAGMAVWDQVQLLTAPITTLVTGIAASMGSVLSLCASKGRRFSTPRARVMIHQPLINGVIRGQATDLEIQAREMLKTREMLINLYCETTGKDEKTIAKAIDRDTWMSAKEALEYNLLDKIISNIQEVDAS</sequence>
<evidence type="ECO:0000256" key="5">
    <source>
        <dbReference type="ARBA" id="ARBA00034021"/>
    </source>
</evidence>
<dbReference type="NCBIfam" id="NF009205">
    <property type="entry name" value="PRK12553.1"/>
    <property type="match status" value="1"/>
</dbReference>
<dbReference type="InterPro" id="IPR029045">
    <property type="entry name" value="ClpP/crotonase-like_dom_sf"/>
</dbReference>
<name>A0ABS3AUU3_9BACT</name>
<dbReference type="EMBL" id="JAFITR010000120">
    <property type="protein sequence ID" value="MBN4067358.1"/>
    <property type="molecule type" value="Genomic_DNA"/>
</dbReference>
<evidence type="ECO:0000256" key="4">
    <source>
        <dbReference type="ARBA" id="ARBA00022825"/>
    </source>
</evidence>